<feature type="region of interest" description="Disordered" evidence="7">
    <location>
        <begin position="1"/>
        <end position="28"/>
    </location>
</feature>
<evidence type="ECO:0000313" key="9">
    <source>
        <dbReference type="Proteomes" id="UP001218188"/>
    </source>
</evidence>
<evidence type="ECO:0000256" key="5">
    <source>
        <dbReference type="PIRSR" id="PIRSR601019-1"/>
    </source>
</evidence>
<dbReference type="Pfam" id="PF00503">
    <property type="entry name" value="G-alpha"/>
    <property type="match status" value="1"/>
</dbReference>
<dbReference type="AlphaFoldDB" id="A0AAD6SCN3"/>
<dbReference type="GO" id="GO:0001664">
    <property type="term" value="F:G protein-coupled receptor binding"/>
    <property type="evidence" value="ECO:0007669"/>
    <property type="project" value="TreeGrafter"/>
</dbReference>
<feature type="binding site" evidence="5">
    <location>
        <begin position="44"/>
        <end position="49"/>
    </location>
    <ligand>
        <name>GTP</name>
        <dbReference type="ChEBI" id="CHEBI:37565"/>
    </ligand>
</feature>
<dbReference type="GO" id="GO:0005525">
    <property type="term" value="F:GTP binding"/>
    <property type="evidence" value="ECO:0007669"/>
    <property type="project" value="UniProtKB-KW"/>
</dbReference>
<dbReference type="GO" id="GO:0000750">
    <property type="term" value="P:pheromone-dependent signal transduction involved in conjugation with cellular fusion"/>
    <property type="evidence" value="ECO:0007669"/>
    <property type="project" value="TreeGrafter"/>
</dbReference>
<dbReference type="PROSITE" id="PS51882">
    <property type="entry name" value="G_ALPHA"/>
    <property type="match status" value="1"/>
</dbReference>
<feature type="compositionally biased region" description="Basic and acidic residues" evidence="7">
    <location>
        <begin position="11"/>
        <end position="28"/>
    </location>
</feature>
<dbReference type="Gene3D" id="1.10.400.10">
    <property type="entry name" value="GI Alpha 1, domain 2-like"/>
    <property type="match status" value="1"/>
</dbReference>
<dbReference type="Gene3D" id="3.40.50.300">
    <property type="entry name" value="P-loop containing nucleotide triphosphate hydrolases"/>
    <property type="match status" value="1"/>
</dbReference>
<evidence type="ECO:0000313" key="8">
    <source>
        <dbReference type="EMBL" id="KAJ7025258.1"/>
    </source>
</evidence>
<sequence>MGGVPSSPVDHQAKARNDEIENPLKRDRQMSKNEIKMLVLGAGESGKSTVLKQMKIINADGYNAQKREAYKEIIYSNTIQSMRAILEAMPQLDIALASQNDARCATIMCLPPQIEADFLPRDLADAVRGLWRERANVEWSRAGRRRTRGAAAAALYVRDGDGRWWRRRGVDADEVRCPARCLGGCPVASWGGVVLNLYFGLLAASGLPASPRWLSLGFIEI</sequence>
<keyword evidence="9" id="KW-1185">Reference proteome</keyword>
<dbReference type="GO" id="GO:0007186">
    <property type="term" value="P:G protein-coupled receptor signaling pathway"/>
    <property type="evidence" value="ECO:0007669"/>
    <property type="project" value="InterPro"/>
</dbReference>
<organism evidence="8 9">
    <name type="scientific">Mycena alexandri</name>
    <dbReference type="NCBI Taxonomy" id="1745969"/>
    <lineage>
        <taxon>Eukaryota</taxon>
        <taxon>Fungi</taxon>
        <taxon>Dikarya</taxon>
        <taxon>Basidiomycota</taxon>
        <taxon>Agaricomycotina</taxon>
        <taxon>Agaricomycetes</taxon>
        <taxon>Agaricomycetidae</taxon>
        <taxon>Agaricales</taxon>
        <taxon>Marasmiineae</taxon>
        <taxon>Mycenaceae</taxon>
        <taxon>Mycena</taxon>
    </lineage>
</organism>
<dbReference type="Proteomes" id="UP001218188">
    <property type="component" value="Unassembled WGS sequence"/>
</dbReference>
<reference evidence="8" key="1">
    <citation type="submission" date="2023-03" db="EMBL/GenBank/DDBJ databases">
        <title>Massive genome expansion in bonnet fungi (Mycena s.s.) driven by repeated elements and novel gene families across ecological guilds.</title>
        <authorList>
            <consortium name="Lawrence Berkeley National Laboratory"/>
            <person name="Harder C.B."/>
            <person name="Miyauchi S."/>
            <person name="Viragh M."/>
            <person name="Kuo A."/>
            <person name="Thoen E."/>
            <person name="Andreopoulos B."/>
            <person name="Lu D."/>
            <person name="Skrede I."/>
            <person name="Drula E."/>
            <person name="Henrissat B."/>
            <person name="Morin E."/>
            <person name="Kohler A."/>
            <person name="Barry K."/>
            <person name="LaButti K."/>
            <person name="Morin E."/>
            <person name="Salamov A."/>
            <person name="Lipzen A."/>
            <person name="Mereny Z."/>
            <person name="Hegedus B."/>
            <person name="Baldrian P."/>
            <person name="Stursova M."/>
            <person name="Weitz H."/>
            <person name="Taylor A."/>
            <person name="Grigoriev I.V."/>
            <person name="Nagy L.G."/>
            <person name="Martin F."/>
            <person name="Kauserud H."/>
        </authorList>
    </citation>
    <scope>NUCLEOTIDE SEQUENCE</scope>
    <source>
        <strain evidence="8">CBHHK200</strain>
    </source>
</reference>
<evidence type="ECO:0000256" key="4">
    <source>
        <dbReference type="ARBA" id="ARBA00023224"/>
    </source>
</evidence>
<name>A0AAD6SCN3_9AGAR</name>
<dbReference type="PANTHER" id="PTHR10218:SF302">
    <property type="entry name" value="GUANINE NUCLEOTIDE-BINDING PROTEIN ALPHA-5 SUBUNIT"/>
    <property type="match status" value="1"/>
</dbReference>
<gene>
    <name evidence="8" type="ORF">C8F04DRAFT_1269381</name>
</gene>
<dbReference type="GO" id="GO:0031683">
    <property type="term" value="F:G-protein beta/gamma-subunit complex binding"/>
    <property type="evidence" value="ECO:0007669"/>
    <property type="project" value="InterPro"/>
</dbReference>
<keyword evidence="1 6" id="KW-0479">Metal-binding</keyword>
<dbReference type="InterPro" id="IPR027417">
    <property type="entry name" value="P-loop_NTPase"/>
</dbReference>
<dbReference type="GO" id="GO:0003924">
    <property type="term" value="F:GTPase activity"/>
    <property type="evidence" value="ECO:0007669"/>
    <property type="project" value="InterPro"/>
</dbReference>
<keyword evidence="3 5" id="KW-0342">GTP-binding</keyword>
<keyword evidence="6" id="KW-0460">Magnesium</keyword>
<dbReference type="InterPro" id="IPR001019">
    <property type="entry name" value="Gprotein_alpha_su"/>
</dbReference>
<dbReference type="SMART" id="SM00275">
    <property type="entry name" value="G_alpha"/>
    <property type="match status" value="1"/>
</dbReference>
<proteinExistence type="predicted"/>
<comment type="caution">
    <text evidence="8">The sequence shown here is derived from an EMBL/GenBank/DDBJ whole genome shotgun (WGS) entry which is preliminary data.</text>
</comment>
<keyword evidence="2 5" id="KW-0547">Nucleotide-binding</keyword>
<dbReference type="PANTHER" id="PTHR10218">
    <property type="entry name" value="GTP-BINDING PROTEIN ALPHA SUBUNIT"/>
    <property type="match status" value="1"/>
</dbReference>
<protein>
    <submittedName>
        <fullName evidence="8">G-protein alpha subunit-domain-containing protein</fullName>
    </submittedName>
</protein>
<dbReference type="SUPFAM" id="SSF52540">
    <property type="entry name" value="P-loop containing nucleoside triphosphate hydrolases"/>
    <property type="match status" value="1"/>
</dbReference>
<feature type="binding site" evidence="6">
    <location>
        <position position="48"/>
    </location>
    <ligand>
        <name>Mg(2+)</name>
        <dbReference type="ChEBI" id="CHEBI:18420"/>
    </ligand>
</feature>
<dbReference type="InterPro" id="IPR011025">
    <property type="entry name" value="GproteinA_insert"/>
</dbReference>
<keyword evidence="4" id="KW-0807">Transducer</keyword>
<dbReference type="GO" id="GO:0046872">
    <property type="term" value="F:metal ion binding"/>
    <property type="evidence" value="ECO:0007669"/>
    <property type="project" value="UniProtKB-KW"/>
</dbReference>
<dbReference type="SUPFAM" id="SSF47895">
    <property type="entry name" value="Transducin (alpha subunit), insertion domain"/>
    <property type="match status" value="1"/>
</dbReference>
<dbReference type="GO" id="GO:0005834">
    <property type="term" value="C:heterotrimeric G-protein complex"/>
    <property type="evidence" value="ECO:0007669"/>
    <property type="project" value="TreeGrafter"/>
</dbReference>
<evidence type="ECO:0000256" key="7">
    <source>
        <dbReference type="SAM" id="MobiDB-lite"/>
    </source>
</evidence>
<evidence type="ECO:0000256" key="2">
    <source>
        <dbReference type="ARBA" id="ARBA00022741"/>
    </source>
</evidence>
<dbReference type="GO" id="GO:0005737">
    <property type="term" value="C:cytoplasm"/>
    <property type="evidence" value="ECO:0007669"/>
    <property type="project" value="TreeGrafter"/>
</dbReference>
<evidence type="ECO:0000256" key="6">
    <source>
        <dbReference type="PIRSR" id="PIRSR601019-2"/>
    </source>
</evidence>
<dbReference type="EMBL" id="JARJCM010000156">
    <property type="protein sequence ID" value="KAJ7025258.1"/>
    <property type="molecule type" value="Genomic_DNA"/>
</dbReference>
<evidence type="ECO:0000256" key="3">
    <source>
        <dbReference type="ARBA" id="ARBA00023134"/>
    </source>
</evidence>
<accession>A0AAD6SCN3</accession>
<evidence type="ECO:0000256" key="1">
    <source>
        <dbReference type="ARBA" id="ARBA00022723"/>
    </source>
</evidence>